<proteinExistence type="predicted"/>
<dbReference type="EMBL" id="VMRJ01000001">
    <property type="protein sequence ID" value="TVT43250.1"/>
    <property type="molecule type" value="Genomic_DNA"/>
</dbReference>
<dbReference type="RefSeq" id="WP_144844565.1">
    <property type="nucleotide sequence ID" value="NZ_VMRJ01000001.1"/>
</dbReference>
<keyword evidence="2" id="KW-1185">Reference proteome</keyword>
<dbReference type="InterPro" id="IPR010916">
    <property type="entry name" value="TonB_box_CS"/>
</dbReference>
<comment type="caution">
    <text evidence="1">The sequence shown here is derived from an EMBL/GenBank/DDBJ whole genome shotgun (WGS) entry which is preliminary data.</text>
</comment>
<evidence type="ECO:0000313" key="2">
    <source>
        <dbReference type="Proteomes" id="UP000317624"/>
    </source>
</evidence>
<protein>
    <submittedName>
        <fullName evidence="1">DUF4270 domain-containing protein</fullName>
    </submittedName>
</protein>
<name>A0A558C3A3_9BACT</name>
<sequence>MLRNNKPASFSAPVVLATGWQRLLLGLSLLLVAAACSSTPGNIGVGLPSADANTGAYLVDTLTVRASTVLRDSIITSSSNLLLVGRYRDPQLGTITAKSYVTMSLPSNFTPSQTQVLDSLVLVLKPNTYRYGDTTKTQTLVDVHRLNSFVPSSQYGYASPKLTPMSSRVRAESVNDPNRVVVRRARPNLSTLRVRLLSTFGQELLDAGKSRQLTSQEQLDARFPGLAILPGATDEAALVQFTANSETAALVLYYHELADPATVLNYSFALSTGRHFYQAEADRSVTAGLGALTTSLQALPSALTTQQTYIQGLLGLQTKIEIPYLTNLRNFGRNIIVTSAVMTAQEPDNTSGIRNNLAPPARLSLYRSNRSNQPVALVQNTRLESDVSASGTPTTFDYRTDVANLAGINQAGYRWSVLEYCKDVINGTVPNEGLLLNTITPATPERVVLGGPNRANNKLQLRLYLISNN</sequence>
<gene>
    <name evidence="1" type="ORF">FNT36_03930</name>
</gene>
<organism evidence="1 2">
    <name type="scientific">Hymenobacter setariae</name>
    <dbReference type="NCBI Taxonomy" id="2594794"/>
    <lineage>
        <taxon>Bacteria</taxon>
        <taxon>Pseudomonadati</taxon>
        <taxon>Bacteroidota</taxon>
        <taxon>Cytophagia</taxon>
        <taxon>Cytophagales</taxon>
        <taxon>Hymenobacteraceae</taxon>
        <taxon>Hymenobacter</taxon>
    </lineage>
</organism>
<accession>A0A558C3A3</accession>
<dbReference type="InterPro" id="IPR025366">
    <property type="entry name" value="DUF4270"/>
</dbReference>
<reference evidence="1 2" key="1">
    <citation type="submission" date="2019-07" db="EMBL/GenBank/DDBJ databases">
        <title>Hymenobacter sp. straun FUR1 Genome sequencing and assembly.</title>
        <authorList>
            <person name="Chhetri G."/>
        </authorList>
    </citation>
    <scope>NUCLEOTIDE SEQUENCE [LARGE SCALE GENOMIC DNA]</scope>
    <source>
        <strain evidence="1 2">Fur1</strain>
    </source>
</reference>
<dbReference type="AlphaFoldDB" id="A0A558C3A3"/>
<evidence type="ECO:0000313" key="1">
    <source>
        <dbReference type="EMBL" id="TVT43250.1"/>
    </source>
</evidence>
<dbReference type="PROSITE" id="PS00430">
    <property type="entry name" value="TONB_DEPENDENT_REC_1"/>
    <property type="match status" value="1"/>
</dbReference>
<dbReference type="OrthoDB" id="1092930at2"/>
<dbReference type="Pfam" id="PF14092">
    <property type="entry name" value="DUF4270"/>
    <property type="match status" value="1"/>
</dbReference>
<dbReference type="Proteomes" id="UP000317624">
    <property type="component" value="Unassembled WGS sequence"/>
</dbReference>